<accession>A0A150WEK7</accession>
<evidence type="ECO:0000313" key="3">
    <source>
        <dbReference type="Proteomes" id="UP000075320"/>
    </source>
</evidence>
<dbReference type="Proteomes" id="UP000075320">
    <property type="component" value="Unassembled WGS sequence"/>
</dbReference>
<protein>
    <submittedName>
        <fullName evidence="2">Uncharacterized protein</fullName>
    </submittedName>
</protein>
<dbReference type="EMBL" id="LUKE01000006">
    <property type="protein sequence ID" value="KYG61459.1"/>
    <property type="molecule type" value="Genomic_DNA"/>
</dbReference>
<organism evidence="2 3">
    <name type="scientific">Bdellovibrio bacteriovorus</name>
    <dbReference type="NCBI Taxonomy" id="959"/>
    <lineage>
        <taxon>Bacteria</taxon>
        <taxon>Pseudomonadati</taxon>
        <taxon>Bdellovibrionota</taxon>
        <taxon>Bdellovibrionia</taxon>
        <taxon>Bdellovibrionales</taxon>
        <taxon>Pseudobdellovibrionaceae</taxon>
        <taxon>Bdellovibrio</taxon>
    </lineage>
</organism>
<feature type="compositionally biased region" description="Basic and acidic residues" evidence="1">
    <location>
        <begin position="98"/>
        <end position="110"/>
    </location>
</feature>
<feature type="compositionally biased region" description="Basic and acidic residues" evidence="1">
    <location>
        <begin position="48"/>
        <end position="67"/>
    </location>
</feature>
<dbReference type="AlphaFoldDB" id="A0A150WEK7"/>
<evidence type="ECO:0000313" key="2">
    <source>
        <dbReference type="EMBL" id="KYG61459.1"/>
    </source>
</evidence>
<sequence length="134" mass="15849">MPQNTKSQENHYGGTRRHHPEHDSKILENFTDDNQDFLPNSAQYNDPEEIRFNTEDRLAHEHHDRPEQVYGSDDFRPSIYSDGGHGRQVTKPPVGENSDNKDYVMNKDSEQGAQQKYHNTEAKTRRHWWSFLRK</sequence>
<proteinExistence type="predicted"/>
<evidence type="ECO:0000256" key="1">
    <source>
        <dbReference type="SAM" id="MobiDB-lite"/>
    </source>
</evidence>
<name>A0A150WEK7_BDEBC</name>
<feature type="region of interest" description="Disordered" evidence="1">
    <location>
        <begin position="1"/>
        <end position="123"/>
    </location>
</feature>
<keyword evidence="3" id="KW-1185">Reference proteome</keyword>
<gene>
    <name evidence="2" type="ORF">AZI86_17250</name>
</gene>
<dbReference type="RefSeq" id="WP_061836541.1">
    <property type="nucleotide sequence ID" value="NZ_LUKE01000006.1"/>
</dbReference>
<comment type="caution">
    <text evidence="2">The sequence shown here is derived from an EMBL/GenBank/DDBJ whole genome shotgun (WGS) entry which is preliminary data.</text>
</comment>
<reference evidence="2 3" key="1">
    <citation type="submission" date="2016-03" db="EMBL/GenBank/DDBJ databases">
        <authorList>
            <person name="Ploux O."/>
        </authorList>
    </citation>
    <scope>NUCLEOTIDE SEQUENCE [LARGE SCALE GENOMIC DNA]</scope>
    <source>
        <strain evidence="2 3">R0</strain>
    </source>
</reference>